<reference evidence="1" key="1">
    <citation type="journal article" date="2017" name="Gigascience">
        <title>The genome draft of coconut (Cocos nucifera).</title>
        <authorList>
            <person name="Xiao Y."/>
            <person name="Xu P."/>
            <person name="Fan H."/>
            <person name="Baudouin L."/>
            <person name="Xia W."/>
            <person name="Bocs S."/>
            <person name="Xu J."/>
            <person name="Li Q."/>
            <person name="Guo A."/>
            <person name="Zhou L."/>
            <person name="Li J."/>
            <person name="Wu Y."/>
            <person name="Ma Z."/>
            <person name="Armero A."/>
            <person name="Issali A.E."/>
            <person name="Liu N."/>
            <person name="Peng M."/>
            <person name="Yang Y."/>
        </authorList>
    </citation>
    <scope>NUCLEOTIDE SEQUENCE</scope>
    <source>
        <tissue evidence="1">Spear leaf of Hainan Tall coconut</tissue>
    </source>
</reference>
<dbReference type="AlphaFoldDB" id="A0A8K0I0Q7"/>
<dbReference type="Proteomes" id="UP000797356">
    <property type="component" value="Chromosome 2"/>
</dbReference>
<protein>
    <submittedName>
        <fullName evidence="1">Uncharacterized protein</fullName>
    </submittedName>
</protein>
<sequence>MNVVGMLGRANSRVNAWHNMLISMQKRTKALIAKGEGGPPIEPFPSLIIDVDGIQAKGSYAEAQARSGIGATIECNLLHLCLGDMT</sequence>
<accession>A0A8K0I0Q7</accession>
<reference evidence="1" key="2">
    <citation type="submission" date="2019-07" db="EMBL/GenBank/DDBJ databases">
        <authorList>
            <person name="Yang Y."/>
            <person name="Bocs S."/>
            <person name="Baudouin L."/>
        </authorList>
    </citation>
    <scope>NUCLEOTIDE SEQUENCE</scope>
    <source>
        <tissue evidence="1">Spear leaf of Hainan Tall coconut</tissue>
    </source>
</reference>
<dbReference type="OrthoDB" id="411584at2759"/>
<dbReference type="EMBL" id="CM017873">
    <property type="protein sequence ID" value="KAG1331392.1"/>
    <property type="molecule type" value="Genomic_DNA"/>
</dbReference>
<gene>
    <name evidence="1" type="ORF">COCNU_02G013600</name>
</gene>
<keyword evidence="2" id="KW-1185">Reference proteome</keyword>
<evidence type="ECO:0000313" key="2">
    <source>
        <dbReference type="Proteomes" id="UP000797356"/>
    </source>
</evidence>
<evidence type="ECO:0000313" key="1">
    <source>
        <dbReference type="EMBL" id="KAG1331392.1"/>
    </source>
</evidence>
<proteinExistence type="predicted"/>
<name>A0A8K0I0Q7_COCNU</name>
<organism evidence="1 2">
    <name type="scientific">Cocos nucifera</name>
    <name type="common">Coconut palm</name>
    <dbReference type="NCBI Taxonomy" id="13894"/>
    <lineage>
        <taxon>Eukaryota</taxon>
        <taxon>Viridiplantae</taxon>
        <taxon>Streptophyta</taxon>
        <taxon>Embryophyta</taxon>
        <taxon>Tracheophyta</taxon>
        <taxon>Spermatophyta</taxon>
        <taxon>Magnoliopsida</taxon>
        <taxon>Liliopsida</taxon>
        <taxon>Arecaceae</taxon>
        <taxon>Arecoideae</taxon>
        <taxon>Cocoseae</taxon>
        <taxon>Attaleinae</taxon>
        <taxon>Cocos</taxon>
    </lineage>
</organism>
<comment type="caution">
    <text evidence="1">The sequence shown here is derived from an EMBL/GenBank/DDBJ whole genome shotgun (WGS) entry which is preliminary data.</text>
</comment>